<sequence length="51" mass="5668">MENPEVRCNVTDCIYNEKAKICKADSIQITRHHADVASVEATDCGTFRARG</sequence>
<accession>A0A8S0W8M6</accession>
<dbReference type="Proteomes" id="UP000836597">
    <property type="component" value="Chromosome"/>
</dbReference>
<proteinExistence type="predicted"/>
<reference evidence="2" key="2">
    <citation type="submission" date="2020-01" db="EMBL/GenBank/DDBJ databases">
        <authorList>
            <person name="Hornung B."/>
        </authorList>
    </citation>
    <scope>NUCLEOTIDE SEQUENCE</scope>
    <source>
        <strain evidence="2">PacBioINE</strain>
    </source>
</reference>
<evidence type="ECO:0000313" key="4">
    <source>
        <dbReference type="Proteomes" id="UP001071230"/>
    </source>
</evidence>
<organism evidence="2">
    <name type="scientific">Acididesulfobacillus acetoxydans</name>
    <dbReference type="NCBI Taxonomy" id="1561005"/>
    <lineage>
        <taxon>Bacteria</taxon>
        <taxon>Bacillati</taxon>
        <taxon>Bacillota</taxon>
        <taxon>Clostridia</taxon>
        <taxon>Eubacteriales</taxon>
        <taxon>Peptococcaceae</taxon>
        <taxon>Acididesulfobacillus</taxon>
    </lineage>
</organism>
<dbReference type="Pfam" id="PF07561">
    <property type="entry name" value="DUF1540"/>
    <property type="match status" value="1"/>
</dbReference>
<dbReference type="EMBL" id="CDGJ01000078">
    <property type="protein sequence ID" value="CEJ08227.1"/>
    <property type="molecule type" value="Genomic_DNA"/>
</dbReference>
<dbReference type="AlphaFoldDB" id="A0A8S0W8M6"/>
<name>A0A8S0W8M6_9FIRM</name>
<dbReference type="EMBL" id="LR746496">
    <property type="protein sequence ID" value="CAA7601929.1"/>
    <property type="molecule type" value="Genomic_DNA"/>
</dbReference>
<reference evidence="3" key="1">
    <citation type="submission" date="2014-11" db="EMBL/GenBank/DDBJ databases">
        <authorList>
            <person name="Hornung B.V."/>
        </authorList>
    </citation>
    <scope>NUCLEOTIDE SEQUENCE</scope>
    <source>
        <strain evidence="3">INE</strain>
    </source>
</reference>
<gene>
    <name evidence="2" type="ORF">DEACI_2600</name>
    <name evidence="3" type="ORF">DEACI_2702</name>
</gene>
<dbReference type="InterPro" id="IPR011437">
    <property type="entry name" value="DUF1540"/>
</dbReference>
<evidence type="ECO:0000313" key="3">
    <source>
        <dbReference type="EMBL" id="CEJ08227.1"/>
    </source>
</evidence>
<dbReference type="Proteomes" id="UP001071230">
    <property type="component" value="Unassembled WGS sequence"/>
</dbReference>
<dbReference type="RefSeq" id="WP_240985390.1">
    <property type="nucleotide sequence ID" value="NZ_CDGJ01000078.1"/>
</dbReference>
<protein>
    <recommendedName>
        <fullName evidence="1">DUF1540 domain-containing protein</fullName>
    </recommendedName>
</protein>
<feature type="domain" description="DUF1540" evidence="1">
    <location>
        <begin position="6"/>
        <end position="47"/>
    </location>
</feature>
<keyword evidence="4" id="KW-1185">Reference proteome</keyword>
<dbReference type="KEGG" id="aacx:DEACI_2600"/>
<evidence type="ECO:0000259" key="1">
    <source>
        <dbReference type="Pfam" id="PF07561"/>
    </source>
</evidence>
<evidence type="ECO:0000313" key="2">
    <source>
        <dbReference type="EMBL" id="CAA7601929.1"/>
    </source>
</evidence>